<dbReference type="SMART" id="SM00323">
    <property type="entry name" value="RasGAP"/>
    <property type="match status" value="1"/>
</dbReference>
<keyword evidence="5" id="KW-1185">Reference proteome</keyword>
<dbReference type="PANTHER" id="PTHR10194">
    <property type="entry name" value="RAS GTPASE-ACTIVATING PROTEINS"/>
    <property type="match status" value="1"/>
</dbReference>
<evidence type="ECO:0000256" key="1">
    <source>
        <dbReference type="ARBA" id="ARBA00022468"/>
    </source>
</evidence>
<dbReference type="GO" id="GO:0005096">
    <property type="term" value="F:GTPase activator activity"/>
    <property type="evidence" value="ECO:0007669"/>
    <property type="project" value="UniProtKB-KW"/>
</dbReference>
<dbReference type="AlphaFoldDB" id="A0A1B7T826"/>
<dbReference type="InterPro" id="IPR001936">
    <property type="entry name" value="RasGAP_dom"/>
</dbReference>
<dbReference type="InterPro" id="IPR039360">
    <property type="entry name" value="Ras_GTPase"/>
</dbReference>
<keyword evidence="1" id="KW-0343">GTPase activation</keyword>
<dbReference type="PROSITE" id="PS50018">
    <property type="entry name" value="RAS_GTPASE_ACTIV_2"/>
    <property type="match status" value="1"/>
</dbReference>
<accession>A0A1B7T826</accession>
<dbReference type="OrthoDB" id="775356at2759"/>
<dbReference type="SUPFAM" id="SSF48350">
    <property type="entry name" value="GTPase activation domain, GAP"/>
    <property type="match status" value="1"/>
</dbReference>
<feature type="region of interest" description="Disordered" evidence="2">
    <location>
        <begin position="689"/>
        <end position="725"/>
    </location>
</feature>
<name>A0A1B7T826_9ASCO</name>
<dbReference type="Pfam" id="PF00616">
    <property type="entry name" value="RasGAP"/>
    <property type="match status" value="1"/>
</dbReference>
<dbReference type="EMBL" id="LXPE01000373">
    <property type="protein sequence ID" value="OBA24863.1"/>
    <property type="molecule type" value="Genomic_DNA"/>
</dbReference>
<evidence type="ECO:0000259" key="3">
    <source>
        <dbReference type="PROSITE" id="PS50018"/>
    </source>
</evidence>
<dbReference type="Gene3D" id="1.10.506.10">
    <property type="entry name" value="GTPase Activation - p120gap, domain 1"/>
    <property type="match status" value="1"/>
</dbReference>
<evidence type="ECO:0000313" key="4">
    <source>
        <dbReference type="EMBL" id="OBA24863.1"/>
    </source>
</evidence>
<dbReference type="InterPro" id="IPR008936">
    <property type="entry name" value="Rho_GTPase_activation_prot"/>
</dbReference>
<protein>
    <submittedName>
        <fullName evidence="4">Rho GTPase activation protein</fullName>
    </submittedName>
</protein>
<proteinExistence type="predicted"/>
<evidence type="ECO:0000313" key="5">
    <source>
        <dbReference type="Proteomes" id="UP000092321"/>
    </source>
</evidence>
<sequence>MNLYTSPIYIEVCIYDKVFAKTNNVESSYGQLFWREEFNLNFELNLSNLVLKLKLENSNTVIGYVDIGSSFIYNNRFKVTGKELTLPILHFSPDGSNYKKPIGELLVTLKHNWNFVLPTVQYYAIMDIFKQINVEYLVEYIYKDNKIDSDAVLFEIGKSILNILSFYGREDEYLNQCIEKEINDTIDVLILRKTIKSDAENPSNNHIFNSLFRGNSLVTKMLEYHFNKSGGEYIFLIFEPILKKICSDNLNLEMDPKRLKKNIKAMNNDDEMLEQILENHYHKICEYLNEIWNSIYNTSMDLPQNIKLQLKFIRTSLELFSVHGLDEKQLRSLVVNCISSFIFLRFFIPIILNPKLFNIMNDSPNETQRRTLTLVSKILLNISTQTMFEIKDPFLSRFNSFISSKREEVFNYYDKITEKVLDFTNKKYDFLVWRNDASLVNKFENESVELQCSNLIDFIIENDLNSKNFVNENKFLYDVKSLIYKKDVVLDMPKILQARDLLNSPIDEMSDFTFSKRLKNNRQTVYAIGELSFENEFKKNNKDDFSENMFELLGLKDANQNQYNSDISDIAEEEDKNNKHTTFEENLLNVELTQLFSECHILYSKKIRILKAFQMKEIYRKNLKDFVASTLIPNLVYDVNTKIVSMSDSETILKSNRKDSRLVFQNTANTELILGNYVLYGEKKDTKISNSEMSKNKPFKSSKLNKNGNGSGMLSRSLSKFFGKK</sequence>
<dbReference type="PANTHER" id="PTHR10194:SF60">
    <property type="entry name" value="RAS GTPASE-ACTIVATING PROTEIN RASKOL"/>
    <property type="match status" value="1"/>
</dbReference>
<evidence type="ECO:0000256" key="2">
    <source>
        <dbReference type="SAM" id="MobiDB-lite"/>
    </source>
</evidence>
<feature type="compositionally biased region" description="Polar residues" evidence="2">
    <location>
        <begin position="702"/>
        <end position="718"/>
    </location>
</feature>
<dbReference type="Proteomes" id="UP000092321">
    <property type="component" value="Unassembled WGS sequence"/>
</dbReference>
<comment type="caution">
    <text evidence="4">The sequence shown here is derived from an EMBL/GenBank/DDBJ whole genome shotgun (WGS) entry which is preliminary data.</text>
</comment>
<feature type="domain" description="Ras-GAP" evidence="3">
    <location>
        <begin position="152"/>
        <end position="384"/>
    </location>
</feature>
<organism evidence="4 5">
    <name type="scientific">Hanseniaspora valbyensis NRRL Y-1626</name>
    <dbReference type="NCBI Taxonomy" id="766949"/>
    <lineage>
        <taxon>Eukaryota</taxon>
        <taxon>Fungi</taxon>
        <taxon>Dikarya</taxon>
        <taxon>Ascomycota</taxon>
        <taxon>Saccharomycotina</taxon>
        <taxon>Saccharomycetes</taxon>
        <taxon>Saccharomycodales</taxon>
        <taxon>Saccharomycodaceae</taxon>
        <taxon>Hanseniaspora</taxon>
    </lineage>
</organism>
<reference evidence="5" key="1">
    <citation type="journal article" date="2016" name="Proc. Natl. Acad. Sci. U.S.A.">
        <title>Comparative genomics of biotechnologically important yeasts.</title>
        <authorList>
            <person name="Riley R."/>
            <person name="Haridas S."/>
            <person name="Wolfe K.H."/>
            <person name="Lopes M.R."/>
            <person name="Hittinger C.T."/>
            <person name="Goeker M."/>
            <person name="Salamov A.A."/>
            <person name="Wisecaver J.H."/>
            <person name="Long T.M."/>
            <person name="Calvey C.H."/>
            <person name="Aerts A.L."/>
            <person name="Barry K.W."/>
            <person name="Choi C."/>
            <person name="Clum A."/>
            <person name="Coughlan A.Y."/>
            <person name="Deshpande S."/>
            <person name="Douglass A.P."/>
            <person name="Hanson S.J."/>
            <person name="Klenk H.-P."/>
            <person name="LaButti K.M."/>
            <person name="Lapidus A."/>
            <person name="Lindquist E.A."/>
            <person name="Lipzen A.M."/>
            <person name="Meier-Kolthoff J.P."/>
            <person name="Ohm R.A."/>
            <person name="Otillar R.P."/>
            <person name="Pangilinan J.L."/>
            <person name="Peng Y."/>
            <person name="Rokas A."/>
            <person name="Rosa C.A."/>
            <person name="Scheuner C."/>
            <person name="Sibirny A.A."/>
            <person name="Slot J.C."/>
            <person name="Stielow J.B."/>
            <person name="Sun H."/>
            <person name="Kurtzman C.P."/>
            <person name="Blackwell M."/>
            <person name="Grigoriev I.V."/>
            <person name="Jeffries T.W."/>
        </authorList>
    </citation>
    <scope>NUCLEOTIDE SEQUENCE [LARGE SCALE GENOMIC DNA]</scope>
    <source>
        <strain evidence="5">NRRL Y-1626</strain>
    </source>
</reference>
<gene>
    <name evidence="4" type="ORF">HANVADRAFT_50564</name>
</gene>